<organism evidence="2">
    <name type="scientific">viral metagenome</name>
    <dbReference type="NCBI Taxonomy" id="1070528"/>
    <lineage>
        <taxon>unclassified sequences</taxon>
        <taxon>metagenomes</taxon>
        <taxon>organismal metagenomes</taxon>
    </lineage>
</organism>
<protein>
    <submittedName>
        <fullName evidence="2">Uncharacterized protein</fullName>
    </submittedName>
</protein>
<sequence length="208" mass="23742">MKKCPPGVICIENITLFLLIIIIGLLCFFIYSNSKTTNITIKEKEPMEKGFLKGWIPSWPYNNLQNDVLLNPYAAPLSDERYLVPELVPINDVRGIPVNISTNIGATPYNTEYRQMGIITPLNGSSKDNILPLMGRPLFTNRDKWQYYTISNQHNNVKLPISFKGRSALNDYGVDQIFSGDTIYVEGYNDAFQTTIYENDTIRYLPFV</sequence>
<evidence type="ECO:0000256" key="1">
    <source>
        <dbReference type="SAM" id="Phobius"/>
    </source>
</evidence>
<evidence type="ECO:0000313" key="2">
    <source>
        <dbReference type="EMBL" id="QHU19081.1"/>
    </source>
</evidence>
<dbReference type="InterPro" id="IPR043929">
    <property type="entry name" value="DUF5755"/>
</dbReference>
<keyword evidence="1" id="KW-0812">Transmembrane</keyword>
<reference evidence="2" key="1">
    <citation type="journal article" date="2020" name="Nature">
        <title>Giant virus diversity and host interactions through global metagenomics.</title>
        <authorList>
            <person name="Schulz F."/>
            <person name="Roux S."/>
            <person name="Paez-Espino D."/>
            <person name="Jungbluth S."/>
            <person name="Walsh D.A."/>
            <person name="Denef V.J."/>
            <person name="McMahon K.D."/>
            <person name="Konstantinidis K.T."/>
            <person name="Eloe-Fadrosh E.A."/>
            <person name="Kyrpides N.C."/>
            <person name="Woyke T."/>
        </authorList>
    </citation>
    <scope>NUCLEOTIDE SEQUENCE</scope>
    <source>
        <strain evidence="2">GVMAG-S-3300013014-104</strain>
    </source>
</reference>
<dbReference type="AlphaFoldDB" id="A0A6C0KPI3"/>
<accession>A0A6C0KPI3</accession>
<dbReference type="Pfam" id="PF19059">
    <property type="entry name" value="DUF5755"/>
    <property type="match status" value="1"/>
</dbReference>
<proteinExistence type="predicted"/>
<keyword evidence="1" id="KW-0472">Membrane</keyword>
<keyword evidence="1" id="KW-1133">Transmembrane helix</keyword>
<name>A0A6C0KPI3_9ZZZZ</name>
<feature type="transmembrane region" description="Helical" evidence="1">
    <location>
        <begin position="7"/>
        <end position="31"/>
    </location>
</feature>
<dbReference type="EMBL" id="MN740944">
    <property type="protein sequence ID" value="QHU19081.1"/>
    <property type="molecule type" value="Genomic_DNA"/>
</dbReference>